<comment type="subcellular location">
    <subcellularLocation>
        <location evidence="1">Cytoplasm</location>
        <location evidence="1">Cytoskeleton</location>
    </subcellularLocation>
</comment>
<dbReference type="InterPro" id="IPR037177">
    <property type="entry name" value="DLC_sf"/>
</dbReference>
<accession>A0A1U8A277</accession>
<dbReference type="PANTHER" id="PTHR11886">
    <property type="entry name" value="DYNEIN LIGHT CHAIN"/>
    <property type="match status" value="1"/>
</dbReference>
<keyword evidence="1" id="KW-0493">Microtubule</keyword>
<dbReference type="OMA" id="PSHIAMC"/>
<keyword evidence="1" id="KW-0243">Dynein</keyword>
<reference evidence="3" key="1">
    <citation type="submission" date="2025-08" db="UniProtKB">
        <authorList>
            <consortium name="RefSeq"/>
        </authorList>
    </citation>
    <scope>IDENTIFICATION</scope>
</reference>
<dbReference type="CDD" id="cd21452">
    <property type="entry name" value="DLC-like_DYNLL1_DYNLL2"/>
    <property type="match status" value="1"/>
</dbReference>
<evidence type="ECO:0000313" key="3">
    <source>
        <dbReference type="RefSeq" id="XP_010258865.1"/>
    </source>
</evidence>
<dbReference type="OrthoDB" id="10033309at2759"/>
<comment type="similarity">
    <text evidence="1">Belongs to the dynein light chain family.</text>
</comment>
<keyword evidence="2" id="KW-1185">Reference proteome</keyword>
<keyword evidence="1" id="KW-0963">Cytoplasm</keyword>
<dbReference type="GO" id="GO:0005868">
    <property type="term" value="C:cytoplasmic dynein complex"/>
    <property type="evidence" value="ECO:0000318"/>
    <property type="project" value="GO_Central"/>
</dbReference>
<dbReference type="FunFam" id="3.30.740.10:FF:000003">
    <property type="entry name" value="Dynein light chain"/>
    <property type="match status" value="1"/>
</dbReference>
<dbReference type="STRING" id="4432.A0A1U8A277"/>
<dbReference type="Pfam" id="PF01221">
    <property type="entry name" value="Dynein_light"/>
    <property type="match status" value="1"/>
</dbReference>
<organism evidence="2 3">
    <name type="scientific">Nelumbo nucifera</name>
    <name type="common">Sacred lotus</name>
    <dbReference type="NCBI Taxonomy" id="4432"/>
    <lineage>
        <taxon>Eukaryota</taxon>
        <taxon>Viridiplantae</taxon>
        <taxon>Streptophyta</taxon>
        <taxon>Embryophyta</taxon>
        <taxon>Tracheophyta</taxon>
        <taxon>Spermatophyta</taxon>
        <taxon>Magnoliopsida</taxon>
        <taxon>Proteales</taxon>
        <taxon>Nelumbonaceae</taxon>
        <taxon>Nelumbo</taxon>
    </lineage>
</organism>
<dbReference type="AlphaFoldDB" id="A0A1U8A277"/>
<dbReference type="SUPFAM" id="SSF54648">
    <property type="entry name" value="DLC"/>
    <property type="match status" value="1"/>
</dbReference>
<dbReference type="KEGG" id="nnu:104598482"/>
<keyword evidence="1" id="KW-0206">Cytoskeleton</keyword>
<sequence length="159" mass="17530">MEDVAARNGIGTAKQRNKEGVVHPSRRKIVPAVERLPPVDMGAKMAAIAMELNVRLRSADMPAAMQERAFRLARALMDAASNSPRPNPTPMALALKKEFDASYGPAWHCAVGKSFGSFVTHSRGGFLYFSIDKFCFLLFKTEVRRVTGPPPLRVCDLKK</sequence>
<gene>
    <name evidence="3" type="primary">LOC104598482</name>
</gene>
<keyword evidence="1" id="KW-0505">Motor protein</keyword>
<dbReference type="PANTHER" id="PTHR11886:SF56">
    <property type="entry name" value="OS02G0580400 PROTEIN"/>
    <property type="match status" value="1"/>
</dbReference>
<dbReference type="GO" id="GO:0005874">
    <property type="term" value="C:microtubule"/>
    <property type="evidence" value="ECO:0007669"/>
    <property type="project" value="UniProtKB-KW"/>
</dbReference>
<evidence type="ECO:0000256" key="1">
    <source>
        <dbReference type="RuleBase" id="RU365010"/>
    </source>
</evidence>
<name>A0A1U8A277_NELNU</name>
<dbReference type="GeneID" id="104598482"/>
<dbReference type="RefSeq" id="XP_010258865.1">
    <property type="nucleotide sequence ID" value="XM_010260563.2"/>
</dbReference>
<evidence type="ECO:0000313" key="2">
    <source>
        <dbReference type="Proteomes" id="UP000189703"/>
    </source>
</evidence>
<protein>
    <recommendedName>
        <fullName evidence="1">Dynein light chain</fullName>
    </recommendedName>
</protein>
<dbReference type="SMART" id="SM01375">
    <property type="entry name" value="Dynein_light"/>
    <property type="match status" value="1"/>
</dbReference>
<dbReference type="eggNOG" id="KOG3430">
    <property type="taxonomic scope" value="Eukaryota"/>
</dbReference>
<proteinExistence type="inferred from homology"/>
<dbReference type="GO" id="GO:0007017">
    <property type="term" value="P:microtubule-based process"/>
    <property type="evidence" value="ECO:0007669"/>
    <property type="project" value="InterPro"/>
</dbReference>
<dbReference type="GO" id="GO:0045505">
    <property type="term" value="F:dynein intermediate chain binding"/>
    <property type="evidence" value="ECO:0000318"/>
    <property type="project" value="GO_Central"/>
</dbReference>
<dbReference type="Gene3D" id="3.30.740.10">
    <property type="entry name" value="Protein Inhibitor Of Neuronal Nitric Oxide Synthase"/>
    <property type="match status" value="1"/>
</dbReference>
<dbReference type="InterPro" id="IPR001372">
    <property type="entry name" value="Dynein_light_chain_typ-1/2"/>
</dbReference>
<dbReference type="Proteomes" id="UP000189703">
    <property type="component" value="Unplaced"/>
</dbReference>